<keyword evidence="4" id="KW-0732">Signal</keyword>
<dbReference type="InterPro" id="IPR017996">
    <property type="entry name" value="MRJP/yellow-related"/>
</dbReference>
<evidence type="ECO:0000256" key="1">
    <source>
        <dbReference type="ARBA" id="ARBA00004613"/>
    </source>
</evidence>
<comment type="subcellular location">
    <subcellularLocation>
        <location evidence="1">Secreted</location>
    </subcellularLocation>
</comment>
<protein>
    <submittedName>
        <fullName evidence="5">Uncharacterized protein</fullName>
    </submittedName>
</protein>
<dbReference type="Proteomes" id="UP000663828">
    <property type="component" value="Unassembled WGS sequence"/>
</dbReference>
<keyword evidence="6" id="KW-1185">Reference proteome</keyword>
<dbReference type="PANTHER" id="PTHR10009:SF18">
    <property type="entry name" value="PROTEIN YELLOW-LIKE PROTEIN"/>
    <property type="match status" value="1"/>
</dbReference>
<evidence type="ECO:0000313" key="5">
    <source>
        <dbReference type="EMBL" id="CAF1096161.1"/>
    </source>
</evidence>
<keyword evidence="3" id="KW-0964">Secreted</keyword>
<evidence type="ECO:0000256" key="4">
    <source>
        <dbReference type="SAM" id="SignalP"/>
    </source>
</evidence>
<evidence type="ECO:0000256" key="3">
    <source>
        <dbReference type="ARBA" id="ARBA00022525"/>
    </source>
</evidence>
<feature type="chain" id="PRO_5032977634" evidence="4">
    <location>
        <begin position="19"/>
        <end position="385"/>
    </location>
</feature>
<name>A0A814NUP0_ADIRI</name>
<proteinExistence type="inferred from homology"/>
<comment type="similarity">
    <text evidence="2">Belongs to the major royal jelly protein family.</text>
</comment>
<feature type="signal peptide" evidence="4">
    <location>
        <begin position="1"/>
        <end position="18"/>
    </location>
</feature>
<evidence type="ECO:0000313" key="6">
    <source>
        <dbReference type="Proteomes" id="UP000663828"/>
    </source>
</evidence>
<dbReference type="InterPro" id="IPR011042">
    <property type="entry name" value="6-blade_b-propeller_TolB-like"/>
</dbReference>
<dbReference type="GO" id="GO:0005576">
    <property type="term" value="C:extracellular region"/>
    <property type="evidence" value="ECO:0007669"/>
    <property type="project" value="UniProtKB-SubCell"/>
</dbReference>
<gene>
    <name evidence="5" type="ORF">XAT740_LOCUS18102</name>
</gene>
<dbReference type="SUPFAM" id="SSF101898">
    <property type="entry name" value="NHL repeat"/>
    <property type="match status" value="1"/>
</dbReference>
<comment type="caution">
    <text evidence="5">The sequence shown here is derived from an EMBL/GenBank/DDBJ whole genome shotgun (WGS) entry which is preliminary data.</text>
</comment>
<dbReference type="EMBL" id="CAJNOR010001199">
    <property type="protein sequence ID" value="CAF1096161.1"/>
    <property type="molecule type" value="Genomic_DNA"/>
</dbReference>
<evidence type="ECO:0000256" key="2">
    <source>
        <dbReference type="ARBA" id="ARBA00009127"/>
    </source>
</evidence>
<dbReference type="AlphaFoldDB" id="A0A814NUP0"/>
<sequence>MLFLYGLLLTSSFILVHCETKSSPKLELVAIFNHQVTGVSVHPTSSRIFVSFPRWAEDSTVSVAEVFSKDTIGPYPPHSNWNSWRNAQKDKLDSSKYFVCVQSIVVFEDSLYVLDPAAPAFGPIIKGGPKLVEIDLTTNQTKRTILFDEDVAPQGSYLNDVRFSPDGTYAYITDSGATGAIVVVDLKTEKAWRVLHGHPSTQRDTTVIVKYNGQPLHQIDGRGVEFSADGIALSIDGSTLYWQAIQGKTLYSIPTSHLHSCDSNKQLSARVAIVGENGPADGLWISRKQPNLLYVSSIQDDSIRVRDLQKNTYEVLLTDKRLSWPDTFSEDEQGYIYVTASHIPASAMFNKQASKQLRTDLWKFKPSINMEETKNAQSRKEEETL</sequence>
<dbReference type="PANTHER" id="PTHR10009">
    <property type="entry name" value="PROTEIN YELLOW-RELATED"/>
    <property type="match status" value="1"/>
</dbReference>
<organism evidence="5 6">
    <name type="scientific">Adineta ricciae</name>
    <name type="common">Rotifer</name>
    <dbReference type="NCBI Taxonomy" id="249248"/>
    <lineage>
        <taxon>Eukaryota</taxon>
        <taxon>Metazoa</taxon>
        <taxon>Spiralia</taxon>
        <taxon>Gnathifera</taxon>
        <taxon>Rotifera</taxon>
        <taxon>Eurotatoria</taxon>
        <taxon>Bdelloidea</taxon>
        <taxon>Adinetida</taxon>
        <taxon>Adinetidae</taxon>
        <taxon>Adineta</taxon>
    </lineage>
</organism>
<dbReference type="Pfam" id="PF03022">
    <property type="entry name" value="MRJP"/>
    <property type="match status" value="1"/>
</dbReference>
<dbReference type="Gene3D" id="2.120.10.30">
    <property type="entry name" value="TolB, C-terminal domain"/>
    <property type="match status" value="1"/>
</dbReference>
<reference evidence="5" key="1">
    <citation type="submission" date="2021-02" db="EMBL/GenBank/DDBJ databases">
        <authorList>
            <person name="Nowell W R."/>
        </authorList>
    </citation>
    <scope>NUCLEOTIDE SEQUENCE</scope>
</reference>
<accession>A0A814NUP0</accession>